<dbReference type="AlphaFoldDB" id="A0A3N5Y505"/>
<keyword evidence="1" id="KW-0812">Transmembrane</keyword>
<protein>
    <submittedName>
        <fullName evidence="2">Uncharacterized protein</fullName>
    </submittedName>
</protein>
<feature type="transmembrane region" description="Helical" evidence="1">
    <location>
        <begin position="38"/>
        <end position="56"/>
    </location>
</feature>
<dbReference type="OrthoDB" id="6388882at2"/>
<dbReference type="EMBL" id="RPOK01000001">
    <property type="protein sequence ID" value="RPJ68283.1"/>
    <property type="molecule type" value="Genomic_DNA"/>
</dbReference>
<reference evidence="2 3" key="1">
    <citation type="submission" date="2018-11" db="EMBL/GenBank/DDBJ databases">
        <authorList>
            <person name="Ye M.-Q."/>
            <person name="Du Z.-J."/>
        </authorList>
    </citation>
    <scope>NUCLEOTIDE SEQUENCE [LARGE SCALE GENOMIC DNA]</scope>
    <source>
        <strain evidence="2 3">U0105</strain>
    </source>
</reference>
<organism evidence="2 3">
    <name type="scientific">Alteromonas sediminis</name>
    <dbReference type="NCBI Taxonomy" id="2259342"/>
    <lineage>
        <taxon>Bacteria</taxon>
        <taxon>Pseudomonadati</taxon>
        <taxon>Pseudomonadota</taxon>
        <taxon>Gammaproteobacteria</taxon>
        <taxon>Alteromonadales</taxon>
        <taxon>Alteromonadaceae</taxon>
        <taxon>Alteromonas/Salinimonas group</taxon>
        <taxon>Alteromonas</taxon>
    </lineage>
</organism>
<dbReference type="InterPro" id="IPR046168">
    <property type="entry name" value="DUF6170"/>
</dbReference>
<dbReference type="RefSeq" id="WP_124026284.1">
    <property type="nucleotide sequence ID" value="NZ_JBHRSN010000005.1"/>
</dbReference>
<accession>A0A3N5Y505</accession>
<evidence type="ECO:0000313" key="2">
    <source>
        <dbReference type="EMBL" id="RPJ68283.1"/>
    </source>
</evidence>
<evidence type="ECO:0000256" key="1">
    <source>
        <dbReference type="SAM" id="Phobius"/>
    </source>
</evidence>
<dbReference type="Proteomes" id="UP000275281">
    <property type="component" value="Unassembled WGS sequence"/>
</dbReference>
<comment type="caution">
    <text evidence="2">The sequence shown here is derived from an EMBL/GenBank/DDBJ whole genome shotgun (WGS) entry which is preliminary data.</text>
</comment>
<keyword evidence="1" id="KW-1133">Transmembrane helix</keyword>
<name>A0A3N5Y505_9ALTE</name>
<feature type="transmembrane region" description="Helical" evidence="1">
    <location>
        <begin position="62"/>
        <end position="79"/>
    </location>
</feature>
<dbReference type="Pfam" id="PF19667">
    <property type="entry name" value="DUF6170"/>
    <property type="match status" value="1"/>
</dbReference>
<gene>
    <name evidence="2" type="ORF">DRW07_02430</name>
</gene>
<sequence>MQFYFSTIQIPQLRHLSLTERVEKINEATAKLSVPEKTLLNVFKLLVIVPVFALILRTATDWTSILWAGLVILLYPFFVRPMQYTLAAKYLADPQQSQN</sequence>
<proteinExistence type="predicted"/>
<keyword evidence="1" id="KW-0472">Membrane</keyword>
<evidence type="ECO:0000313" key="3">
    <source>
        <dbReference type="Proteomes" id="UP000275281"/>
    </source>
</evidence>
<keyword evidence="3" id="KW-1185">Reference proteome</keyword>